<dbReference type="InterPro" id="IPR045227">
    <property type="entry name" value="WDR18/Ipi3/RID3"/>
</dbReference>
<evidence type="ECO:0008006" key="6">
    <source>
        <dbReference type="Google" id="ProtNLM"/>
    </source>
</evidence>
<dbReference type="SMART" id="SM00320">
    <property type="entry name" value="WD40"/>
    <property type="match status" value="5"/>
</dbReference>
<dbReference type="InterPro" id="IPR011047">
    <property type="entry name" value="Quinoprotein_ADH-like_sf"/>
</dbReference>
<keyword evidence="5" id="KW-1185">Reference proteome</keyword>
<dbReference type="InParanoid" id="A0A7M7PID1"/>
<evidence type="ECO:0000256" key="3">
    <source>
        <dbReference type="PROSITE-ProRule" id="PRU00221"/>
    </source>
</evidence>
<dbReference type="Pfam" id="PF00400">
    <property type="entry name" value="WD40"/>
    <property type="match status" value="3"/>
</dbReference>
<dbReference type="GO" id="GO:0006261">
    <property type="term" value="P:DNA-templated DNA replication"/>
    <property type="evidence" value="ECO:0000318"/>
    <property type="project" value="GO_Central"/>
</dbReference>
<dbReference type="GO" id="GO:0120330">
    <property type="term" value="C:rixosome complex"/>
    <property type="evidence" value="ECO:0000318"/>
    <property type="project" value="GO_Central"/>
</dbReference>
<protein>
    <recommendedName>
        <fullName evidence="6">WD repeat-containing protein 18</fullName>
    </recommendedName>
</protein>
<dbReference type="RefSeq" id="XP_030851651.1">
    <property type="nucleotide sequence ID" value="XM_030995791.1"/>
</dbReference>
<reference evidence="5" key="1">
    <citation type="submission" date="2015-02" db="EMBL/GenBank/DDBJ databases">
        <title>Genome sequencing for Strongylocentrotus purpuratus.</title>
        <authorList>
            <person name="Murali S."/>
            <person name="Liu Y."/>
            <person name="Vee V."/>
            <person name="English A."/>
            <person name="Wang M."/>
            <person name="Skinner E."/>
            <person name="Han Y."/>
            <person name="Muzny D.M."/>
            <person name="Worley K.C."/>
            <person name="Gibbs R.A."/>
        </authorList>
    </citation>
    <scope>NUCLEOTIDE SEQUENCE</scope>
</reference>
<dbReference type="InterPro" id="IPR019775">
    <property type="entry name" value="WD40_repeat_CS"/>
</dbReference>
<sequence>MEALLTTDTSGQLWTASLFDPLTGSSLATFKSGYSCHRSLCSTKERLIVASKDRPILSVWDFRGSRKDGQPQRQMCPGIVTALATSADHHYIAAGIAEKVHIWQLTDGMLVAVLTTHYQTVTKVCFTDDGSHLVTASKDNMILIWEMSEIVHQCTLGKSCSPLHVISGHTLPVTDVFVGAGGPMAHVISASQDHSCKVWELCSGQQLCNLLFDVPVECITADAAETSMFAGCSDGAIYLVHLFHEGSSQERHISKSDRSAVTIFQGHSSSVTCLSVSMDGTMLASGSTDKTARIWDVGSGQCLRVIQHKASVGAVRFALRPLPPPTNAPPPKALPPLPTLQRNFSWSGAGDAIVQGGFRGGYAVKISRPVEDTDERYEDEVGLPRSIRDANAKVNDISTVWSPVCESFDIFQFQKQPRSDEDEVTRLRRVNAQLYHLCANSLLDRTESASSGNEY</sequence>
<dbReference type="InterPro" id="IPR001680">
    <property type="entry name" value="WD40_rpt"/>
</dbReference>
<keyword evidence="2" id="KW-0677">Repeat</keyword>
<dbReference type="InterPro" id="IPR015943">
    <property type="entry name" value="WD40/YVTN_repeat-like_dom_sf"/>
</dbReference>
<accession>A0A7M7PID1</accession>
<dbReference type="PROSITE" id="PS00678">
    <property type="entry name" value="WD_REPEATS_1"/>
    <property type="match status" value="3"/>
</dbReference>
<dbReference type="SUPFAM" id="SSF50998">
    <property type="entry name" value="Quinoprotein alcohol dehydrogenase-like"/>
    <property type="match status" value="1"/>
</dbReference>
<feature type="repeat" description="WD" evidence="3">
    <location>
        <begin position="114"/>
        <end position="148"/>
    </location>
</feature>
<dbReference type="FunCoup" id="A0A7M7PID1">
    <property type="interactions" value="1743"/>
</dbReference>
<dbReference type="PRINTS" id="PR00320">
    <property type="entry name" value="GPROTEINBRPT"/>
</dbReference>
<evidence type="ECO:0000256" key="2">
    <source>
        <dbReference type="ARBA" id="ARBA00022737"/>
    </source>
</evidence>
<dbReference type="KEGG" id="spu:100891639"/>
<dbReference type="CTD" id="57418"/>
<feature type="repeat" description="WD" evidence="3">
    <location>
        <begin position="264"/>
        <end position="305"/>
    </location>
</feature>
<dbReference type="AlphaFoldDB" id="A0A7M7PID1"/>
<evidence type="ECO:0000256" key="1">
    <source>
        <dbReference type="ARBA" id="ARBA00022574"/>
    </source>
</evidence>
<dbReference type="PROSITE" id="PS50082">
    <property type="entry name" value="WD_REPEATS_2"/>
    <property type="match status" value="2"/>
</dbReference>
<dbReference type="Gene3D" id="2.130.10.10">
    <property type="entry name" value="YVTN repeat-like/Quinoprotein amine dehydrogenase"/>
    <property type="match status" value="2"/>
</dbReference>
<evidence type="ECO:0000313" key="4">
    <source>
        <dbReference type="EnsemblMetazoa" id="XP_030851651"/>
    </source>
</evidence>
<dbReference type="Proteomes" id="UP000007110">
    <property type="component" value="Unassembled WGS sequence"/>
</dbReference>
<dbReference type="InterPro" id="IPR020472">
    <property type="entry name" value="WD40_PAC1"/>
</dbReference>
<dbReference type="GO" id="GO:0006364">
    <property type="term" value="P:rRNA processing"/>
    <property type="evidence" value="ECO:0000318"/>
    <property type="project" value="GO_Central"/>
</dbReference>
<dbReference type="FunFam" id="2.130.10.10:FF:001940">
    <property type="entry name" value="Pre-rRNA-processing protein IPI3"/>
    <property type="match status" value="1"/>
</dbReference>
<dbReference type="EnsemblMetazoa" id="XM_030995791">
    <property type="protein sequence ID" value="XP_030851651"/>
    <property type="gene ID" value="LOC100891639"/>
</dbReference>
<reference evidence="4" key="2">
    <citation type="submission" date="2021-01" db="UniProtKB">
        <authorList>
            <consortium name="EnsemblMetazoa"/>
        </authorList>
    </citation>
    <scope>IDENTIFICATION</scope>
</reference>
<proteinExistence type="predicted"/>
<name>A0A7M7PID1_STRPU</name>
<dbReference type="OMA" id="KYCIWEI"/>
<keyword evidence="1 3" id="KW-0853">WD repeat</keyword>
<dbReference type="PROSITE" id="PS50294">
    <property type="entry name" value="WD_REPEATS_REGION"/>
    <property type="match status" value="2"/>
</dbReference>
<dbReference type="GeneID" id="100891639"/>
<dbReference type="OrthoDB" id="756370at2759"/>
<organism evidence="4 5">
    <name type="scientific">Strongylocentrotus purpuratus</name>
    <name type="common">Purple sea urchin</name>
    <dbReference type="NCBI Taxonomy" id="7668"/>
    <lineage>
        <taxon>Eukaryota</taxon>
        <taxon>Metazoa</taxon>
        <taxon>Echinodermata</taxon>
        <taxon>Eleutherozoa</taxon>
        <taxon>Echinozoa</taxon>
        <taxon>Echinoidea</taxon>
        <taxon>Euechinoidea</taxon>
        <taxon>Echinacea</taxon>
        <taxon>Camarodonta</taxon>
        <taxon>Echinidea</taxon>
        <taxon>Strongylocentrotidae</taxon>
        <taxon>Strongylocentrotus</taxon>
    </lineage>
</organism>
<evidence type="ECO:0000313" key="5">
    <source>
        <dbReference type="Proteomes" id="UP000007110"/>
    </source>
</evidence>
<dbReference type="PANTHER" id="PTHR18763">
    <property type="entry name" value="WD-REPEAT PROTEIN 18"/>
    <property type="match status" value="1"/>
</dbReference>
<dbReference type="PANTHER" id="PTHR18763:SF0">
    <property type="entry name" value="WD REPEAT-CONTAINING PROTEIN 18"/>
    <property type="match status" value="1"/>
</dbReference>
<dbReference type="GO" id="GO:0005656">
    <property type="term" value="C:nuclear pre-replicative complex"/>
    <property type="evidence" value="ECO:0000318"/>
    <property type="project" value="GO_Central"/>
</dbReference>